<dbReference type="EMBL" id="CM003535">
    <property type="protein sequence ID" value="RCV37417.1"/>
    <property type="molecule type" value="Genomic_DNA"/>
</dbReference>
<dbReference type="OrthoDB" id="693658at2759"/>
<gene>
    <name evidence="1" type="ORF">SETIT_8G060800v2</name>
</gene>
<proteinExistence type="predicted"/>
<dbReference type="AlphaFoldDB" id="A0A368S4N7"/>
<evidence type="ECO:0000313" key="1">
    <source>
        <dbReference type="EMBL" id="RCV37417.1"/>
    </source>
</evidence>
<organism evidence="1">
    <name type="scientific">Setaria italica</name>
    <name type="common">Foxtail millet</name>
    <name type="synonym">Panicum italicum</name>
    <dbReference type="NCBI Taxonomy" id="4555"/>
    <lineage>
        <taxon>Eukaryota</taxon>
        <taxon>Viridiplantae</taxon>
        <taxon>Streptophyta</taxon>
        <taxon>Embryophyta</taxon>
        <taxon>Tracheophyta</taxon>
        <taxon>Spermatophyta</taxon>
        <taxon>Magnoliopsida</taxon>
        <taxon>Liliopsida</taxon>
        <taxon>Poales</taxon>
        <taxon>Poaceae</taxon>
        <taxon>PACMAD clade</taxon>
        <taxon>Panicoideae</taxon>
        <taxon>Panicodae</taxon>
        <taxon>Paniceae</taxon>
        <taxon>Cenchrinae</taxon>
        <taxon>Setaria</taxon>
    </lineage>
</organism>
<evidence type="ECO:0008006" key="2">
    <source>
        <dbReference type="Google" id="ProtNLM"/>
    </source>
</evidence>
<reference evidence="1" key="1">
    <citation type="journal article" date="2012" name="Nat. Biotechnol.">
        <title>Reference genome sequence of the model plant Setaria.</title>
        <authorList>
            <person name="Bennetzen J.L."/>
            <person name="Schmutz J."/>
            <person name="Wang H."/>
            <person name="Percifield R."/>
            <person name="Hawkins J."/>
            <person name="Pontaroli A.C."/>
            <person name="Estep M."/>
            <person name="Feng L."/>
            <person name="Vaughn J.N."/>
            <person name="Grimwood J."/>
            <person name="Jenkins J."/>
            <person name="Barry K."/>
            <person name="Lindquist E."/>
            <person name="Hellsten U."/>
            <person name="Deshpande S."/>
            <person name="Wang X."/>
            <person name="Wu X."/>
            <person name="Mitros T."/>
            <person name="Triplett J."/>
            <person name="Yang X."/>
            <person name="Ye C.Y."/>
            <person name="Mauro-Herrera M."/>
            <person name="Wang L."/>
            <person name="Li P."/>
            <person name="Sharma M."/>
            <person name="Sharma R."/>
            <person name="Ronald P.C."/>
            <person name="Panaud O."/>
            <person name="Kellogg E.A."/>
            <person name="Brutnell T.P."/>
            <person name="Doust A.N."/>
            <person name="Tuskan G.A."/>
            <person name="Rokhsar D."/>
            <person name="Devos K.M."/>
        </authorList>
    </citation>
    <scope>NUCLEOTIDE SEQUENCE [LARGE SCALE GENOMIC DNA]</scope>
    <source>
        <strain evidence="1">Yugu1</strain>
    </source>
</reference>
<accession>A0A368S4N7</accession>
<reference evidence="1" key="2">
    <citation type="submission" date="2015-07" db="EMBL/GenBank/DDBJ databases">
        <authorList>
            <person name="Noorani M."/>
        </authorList>
    </citation>
    <scope>NUCLEOTIDE SEQUENCE</scope>
    <source>
        <strain evidence="1">Yugu1</strain>
    </source>
</reference>
<protein>
    <recommendedName>
        <fullName evidence="2">Reverse transcriptase zinc-binding domain-containing protein</fullName>
    </recommendedName>
</protein>
<name>A0A368S4N7_SETIT</name>
<sequence length="78" mass="8991">MFFHSTTIRIGDGKQTLFWTDSWIEGRSIAEIAPCLLQAVGPRIRKKRMVYEGLQNRKWVKDIIGAIAVQVLLDYLNI</sequence>